<evidence type="ECO:0000313" key="2">
    <source>
        <dbReference type="Proteomes" id="UP000827976"/>
    </source>
</evidence>
<sequence>MATALLIRLRCSSLLFRPSSSISIRSLSSTHNAPPPSRRHPPPPPHEFSSSCAFLGSWEKPDDPRVAQARLDHLRKDYKRQVKQLRREYAHDVELLRVEKQCKAEARREAARLANEQRRAAKAAAAETRAAERIAFQEEFRQSLLKERAEKLELWRARELQREKKKAEQKELLLRQSSMWVAEEKSEKRILDTIAAITAL</sequence>
<keyword evidence="2" id="KW-1185">Reference proteome</keyword>
<protein>
    <submittedName>
        <fullName evidence="1">IgA-specific serine endopeptidase protein</fullName>
        <ecNumber evidence="1">3.4.21.72</ecNumber>
    </submittedName>
</protein>
<dbReference type="EMBL" id="CM037023">
    <property type="protein sequence ID" value="KAH7666297.1"/>
    <property type="molecule type" value="Genomic_DNA"/>
</dbReference>
<organism evidence="1 2">
    <name type="scientific">Dioscorea alata</name>
    <name type="common">Purple yam</name>
    <dbReference type="NCBI Taxonomy" id="55571"/>
    <lineage>
        <taxon>Eukaryota</taxon>
        <taxon>Viridiplantae</taxon>
        <taxon>Streptophyta</taxon>
        <taxon>Embryophyta</taxon>
        <taxon>Tracheophyta</taxon>
        <taxon>Spermatophyta</taxon>
        <taxon>Magnoliopsida</taxon>
        <taxon>Liliopsida</taxon>
        <taxon>Dioscoreales</taxon>
        <taxon>Dioscoreaceae</taxon>
        <taxon>Dioscorea</taxon>
    </lineage>
</organism>
<comment type="caution">
    <text evidence="1">The sequence shown here is derived from an EMBL/GenBank/DDBJ whole genome shotgun (WGS) entry which is preliminary data.</text>
</comment>
<dbReference type="EC" id="3.4.21.72" evidence="1"/>
<name>A0ACB7UZK9_DIOAL</name>
<gene>
    <name evidence="1" type="ORF">IHE45_13G092100</name>
</gene>
<accession>A0ACB7UZK9</accession>
<dbReference type="Proteomes" id="UP000827976">
    <property type="component" value="Chromosome 13"/>
</dbReference>
<reference evidence="2" key="1">
    <citation type="journal article" date="2022" name="Nat. Commun.">
        <title>Chromosome evolution and the genetic basis of agronomically important traits in greater yam.</title>
        <authorList>
            <person name="Bredeson J.V."/>
            <person name="Lyons J.B."/>
            <person name="Oniyinde I.O."/>
            <person name="Okereke N.R."/>
            <person name="Kolade O."/>
            <person name="Nnabue I."/>
            <person name="Nwadili C.O."/>
            <person name="Hribova E."/>
            <person name="Parker M."/>
            <person name="Nwogha J."/>
            <person name="Shu S."/>
            <person name="Carlson J."/>
            <person name="Kariba R."/>
            <person name="Muthemba S."/>
            <person name="Knop K."/>
            <person name="Barton G.J."/>
            <person name="Sherwood A.V."/>
            <person name="Lopez-Montes A."/>
            <person name="Asiedu R."/>
            <person name="Jamnadass R."/>
            <person name="Muchugi A."/>
            <person name="Goodstein D."/>
            <person name="Egesi C.N."/>
            <person name="Featherston J."/>
            <person name="Asfaw A."/>
            <person name="Simpson G.G."/>
            <person name="Dolezel J."/>
            <person name="Hendre P.S."/>
            <person name="Van Deynze A."/>
            <person name="Kumar P.L."/>
            <person name="Obidiegwu J.E."/>
            <person name="Bhattacharjee R."/>
            <person name="Rokhsar D.S."/>
        </authorList>
    </citation>
    <scope>NUCLEOTIDE SEQUENCE [LARGE SCALE GENOMIC DNA]</scope>
    <source>
        <strain evidence="2">cv. TDa95/00328</strain>
    </source>
</reference>
<evidence type="ECO:0000313" key="1">
    <source>
        <dbReference type="EMBL" id="KAH7666297.1"/>
    </source>
</evidence>
<keyword evidence="1" id="KW-0378">Hydrolase</keyword>
<proteinExistence type="predicted"/>